<evidence type="ECO:0000259" key="16">
    <source>
        <dbReference type="Pfam" id="PF04446"/>
    </source>
</evidence>
<evidence type="ECO:0000256" key="5">
    <source>
        <dbReference type="ARBA" id="ARBA00015443"/>
    </source>
</evidence>
<dbReference type="GO" id="GO:0006400">
    <property type="term" value="P:tRNA modification"/>
    <property type="evidence" value="ECO:0007669"/>
    <property type="project" value="InterPro"/>
</dbReference>
<evidence type="ECO:0000259" key="17">
    <source>
        <dbReference type="Pfam" id="PF14413"/>
    </source>
</evidence>
<dbReference type="Gene3D" id="3.30.70.3000">
    <property type="match status" value="2"/>
</dbReference>
<feature type="domain" description="tRNAHis guanylyltransferase catalytic" evidence="16">
    <location>
        <begin position="6"/>
        <end position="136"/>
    </location>
</feature>
<keyword evidence="11" id="KW-0460">Magnesium</keyword>
<keyword evidence="9" id="KW-0479">Metal-binding</keyword>
<feature type="compositionally biased region" description="Low complexity" evidence="15">
    <location>
        <begin position="604"/>
        <end position="618"/>
    </location>
</feature>
<evidence type="ECO:0000256" key="14">
    <source>
        <dbReference type="ARBA" id="ARBA00047281"/>
    </source>
</evidence>
<keyword evidence="12" id="KW-0342">GTP-binding</keyword>
<name>A0A6A5K4E3_9PLEO</name>
<dbReference type="GO" id="GO:0000287">
    <property type="term" value="F:magnesium ion binding"/>
    <property type="evidence" value="ECO:0007669"/>
    <property type="project" value="InterPro"/>
</dbReference>
<dbReference type="FunFam" id="3.30.70.3000:FF:000001">
    <property type="entry name" value="tRNA(His) guanylyltransferase"/>
    <property type="match status" value="1"/>
</dbReference>
<feature type="compositionally biased region" description="Polar residues" evidence="15">
    <location>
        <begin position="568"/>
        <end position="581"/>
    </location>
</feature>
<keyword evidence="8" id="KW-0548">Nucleotidyltransferase</keyword>
<dbReference type="Proteomes" id="UP000800040">
    <property type="component" value="Unassembled WGS sequence"/>
</dbReference>
<evidence type="ECO:0000256" key="2">
    <source>
        <dbReference type="ARBA" id="ARBA00002939"/>
    </source>
</evidence>
<evidence type="ECO:0000256" key="12">
    <source>
        <dbReference type="ARBA" id="ARBA00023134"/>
    </source>
</evidence>
<feature type="compositionally biased region" description="Low complexity" evidence="15">
    <location>
        <begin position="545"/>
        <end position="567"/>
    </location>
</feature>
<keyword evidence="6" id="KW-0808">Transferase</keyword>
<evidence type="ECO:0000313" key="19">
    <source>
        <dbReference type="Proteomes" id="UP000800040"/>
    </source>
</evidence>
<evidence type="ECO:0000256" key="13">
    <source>
        <dbReference type="ARBA" id="ARBA00032480"/>
    </source>
</evidence>
<evidence type="ECO:0000256" key="11">
    <source>
        <dbReference type="ARBA" id="ARBA00022842"/>
    </source>
</evidence>
<dbReference type="Pfam" id="PF04446">
    <property type="entry name" value="Thg1"/>
    <property type="match status" value="1"/>
</dbReference>
<comment type="cofactor">
    <cofactor evidence="1">
        <name>Mg(2+)</name>
        <dbReference type="ChEBI" id="CHEBI:18420"/>
    </cofactor>
</comment>
<feature type="compositionally biased region" description="Pro residues" evidence="15">
    <location>
        <begin position="350"/>
        <end position="361"/>
    </location>
</feature>
<comment type="catalytic activity">
    <reaction evidence="14">
        <text>a 5'-end ribonucleotide-tRNA(His) + GTP + ATP + H2O = a 5'-end phospho-guanosine-ribonucleotide-tRNA(His) + AMP + 2 diphosphate + H(+)</text>
        <dbReference type="Rhea" id="RHEA:54564"/>
        <dbReference type="Rhea" id="RHEA-COMP:14193"/>
        <dbReference type="Rhea" id="RHEA-COMP:14917"/>
        <dbReference type="ChEBI" id="CHEBI:15377"/>
        <dbReference type="ChEBI" id="CHEBI:15378"/>
        <dbReference type="ChEBI" id="CHEBI:30616"/>
        <dbReference type="ChEBI" id="CHEBI:33019"/>
        <dbReference type="ChEBI" id="CHEBI:37565"/>
        <dbReference type="ChEBI" id="CHEBI:138282"/>
        <dbReference type="ChEBI" id="CHEBI:141847"/>
        <dbReference type="ChEBI" id="CHEBI:456215"/>
        <dbReference type="EC" id="2.7.7.79"/>
    </reaction>
</comment>
<dbReference type="InterPro" id="IPR007537">
    <property type="entry name" value="tRNAHis_GuaTrfase_Thg1"/>
</dbReference>
<protein>
    <recommendedName>
        <fullName evidence="5">tRNA(His) guanylyltransferase</fullName>
        <ecNumber evidence="4">2.7.7.79</ecNumber>
    </recommendedName>
    <alternativeName>
        <fullName evidence="13">tRNA-histidine guanylyltransferase</fullName>
    </alternativeName>
</protein>
<evidence type="ECO:0000256" key="3">
    <source>
        <dbReference type="ARBA" id="ARBA00010113"/>
    </source>
</evidence>
<accession>A0A6A5K4E3</accession>
<dbReference type="EMBL" id="ML975371">
    <property type="protein sequence ID" value="KAF1831170.1"/>
    <property type="molecule type" value="Genomic_DNA"/>
</dbReference>
<dbReference type="OrthoDB" id="62560at2759"/>
<feature type="compositionally biased region" description="Polar residues" evidence="15">
    <location>
        <begin position="319"/>
        <end position="345"/>
    </location>
</feature>
<evidence type="ECO:0000256" key="6">
    <source>
        <dbReference type="ARBA" id="ARBA00022679"/>
    </source>
</evidence>
<feature type="compositionally biased region" description="Pro residues" evidence="15">
    <location>
        <begin position="619"/>
        <end position="632"/>
    </location>
</feature>
<evidence type="ECO:0000256" key="8">
    <source>
        <dbReference type="ARBA" id="ARBA00022695"/>
    </source>
</evidence>
<feature type="domain" description="Thg1 C-terminal" evidence="17">
    <location>
        <begin position="140"/>
        <end position="216"/>
    </location>
</feature>
<dbReference type="GO" id="GO:0005525">
    <property type="term" value="F:GTP binding"/>
    <property type="evidence" value="ECO:0007669"/>
    <property type="project" value="UniProtKB-KW"/>
</dbReference>
<feature type="compositionally biased region" description="Low complexity" evidence="15">
    <location>
        <begin position="635"/>
        <end position="646"/>
    </location>
</feature>
<keyword evidence="10" id="KW-0547">Nucleotide-binding</keyword>
<feature type="compositionally biased region" description="Basic and acidic residues" evidence="15">
    <location>
        <begin position="531"/>
        <end position="540"/>
    </location>
</feature>
<comment type="similarity">
    <text evidence="3">Belongs to the tRNA(His) guanylyltransferase family.</text>
</comment>
<organism evidence="18 19">
    <name type="scientific">Decorospora gaudefroyi</name>
    <dbReference type="NCBI Taxonomy" id="184978"/>
    <lineage>
        <taxon>Eukaryota</taxon>
        <taxon>Fungi</taxon>
        <taxon>Dikarya</taxon>
        <taxon>Ascomycota</taxon>
        <taxon>Pezizomycotina</taxon>
        <taxon>Dothideomycetes</taxon>
        <taxon>Pleosporomycetidae</taxon>
        <taxon>Pleosporales</taxon>
        <taxon>Pleosporineae</taxon>
        <taxon>Pleosporaceae</taxon>
        <taxon>Decorospora</taxon>
    </lineage>
</organism>
<keyword evidence="7" id="KW-0819">tRNA processing</keyword>
<evidence type="ECO:0000256" key="9">
    <source>
        <dbReference type="ARBA" id="ARBA00022723"/>
    </source>
</evidence>
<dbReference type="AlphaFoldDB" id="A0A6A5K4E3"/>
<reference evidence="18" key="1">
    <citation type="submission" date="2020-01" db="EMBL/GenBank/DDBJ databases">
        <authorList>
            <consortium name="DOE Joint Genome Institute"/>
            <person name="Haridas S."/>
            <person name="Albert R."/>
            <person name="Binder M."/>
            <person name="Bloem J."/>
            <person name="Labutti K."/>
            <person name="Salamov A."/>
            <person name="Andreopoulos B."/>
            <person name="Baker S.E."/>
            <person name="Barry K."/>
            <person name="Bills G."/>
            <person name="Bluhm B.H."/>
            <person name="Cannon C."/>
            <person name="Castanera R."/>
            <person name="Culley D.E."/>
            <person name="Daum C."/>
            <person name="Ezra D."/>
            <person name="Gonzalez J.B."/>
            <person name="Henrissat B."/>
            <person name="Kuo A."/>
            <person name="Liang C."/>
            <person name="Lipzen A."/>
            <person name="Lutzoni F."/>
            <person name="Magnuson J."/>
            <person name="Mondo S."/>
            <person name="Nolan M."/>
            <person name="Ohm R."/>
            <person name="Pangilinan J."/>
            <person name="Park H.-J."/>
            <person name="Ramirez L."/>
            <person name="Alfaro M."/>
            <person name="Sun H."/>
            <person name="Tritt A."/>
            <person name="Yoshinaga Y."/>
            <person name="Zwiers L.-H."/>
            <person name="Turgeon B.G."/>
            <person name="Goodwin S.B."/>
            <person name="Spatafora J.W."/>
            <person name="Crous P.W."/>
            <person name="Grigoriev I.V."/>
        </authorList>
    </citation>
    <scope>NUCLEOTIDE SEQUENCE</scope>
    <source>
        <strain evidence="18">P77</strain>
    </source>
</reference>
<evidence type="ECO:0000313" key="18">
    <source>
        <dbReference type="EMBL" id="KAF1831170.1"/>
    </source>
</evidence>
<dbReference type="GO" id="GO:0008193">
    <property type="term" value="F:tRNA guanylyltransferase activity"/>
    <property type="evidence" value="ECO:0007669"/>
    <property type="project" value="UniProtKB-EC"/>
</dbReference>
<evidence type="ECO:0000256" key="4">
    <source>
        <dbReference type="ARBA" id="ARBA00012511"/>
    </source>
</evidence>
<dbReference type="InterPro" id="IPR038469">
    <property type="entry name" value="tRNAHis_GuaTrfase_Thg1_sf"/>
</dbReference>
<dbReference type="PANTHER" id="PTHR12729">
    <property type="entry name" value="TRNA(HIS) GUANYLYLTRANSFERASE-RELATED"/>
    <property type="match status" value="1"/>
</dbReference>
<gene>
    <name evidence="18" type="ORF">BDW02DRAFT_572281</name>
</gene>
<evidence type="ECO:0000256" key="1">
    <source>
        <dbReference type="ARBA" id="ARBA00001946"/>
    </source>
</evidence>
<feature type="compositionally biased region" description="Polar residues" evidence="15">
    <location>
        <begin position="406"/>
        <end position="426"/>
    </location>
</feature>
<evidence type="ECO:0000256" key="15">
    <source>
        <dbReference type="SAM" id="MobiDB-lite"/>
    </source>
</evidence>
<keyword evidence="19" id="KW-1185">Reference proteome</keyword>
<proteinExistence type="inferred from homology"/>
<dbReference type="Pfam" id="PF14413">
    <property type="entry name" value="Thg1C"/>
    <property type="match status" value="1"/>
</dbReference>
<dbReference type="EC" id="2.7.7.79" evidence="4"/>
<feature type="compositionally biased region" description="Polar residues" evidence="15">
    <location>
        <begin position="436"/>
        <end position="455"/>
    </location>
</feature>
<sequence length="731" mass="80806">MANSKYEYVRLFEQPDTLLANTWVVVRIDGRGFSKLTAKYEFVKPNDKNGLDVMNAAAEAVMKELPDLVLAFGNSDEYSFVFHKDCALFERRASKLTTTIVSTFTSYYVYSWSRYFPDKPLTPPLPSFDGRAVCYPSDTNIRDYLSWRQVDCHINNLYNTTFWTLVQQGGMGAREAEQRLKGTVSSDKNEILFKEFGINYNNEPECFKKGTVLYRDFFPTPPANEPSSPMLADFPSPPIAQPVPKRRVFHRTSRSIEQAIPYLQETIGPLDYPDPCARPTFLSTTSTPSPPPSPPTMSSSAFPNALRSNPISPRDSRAQPASSMPLSPPWTATTTWGNTAPSSHKQPLPSLTPLPLSPPTLKPSTKPPLSLNPPNPTTRRNFSPTIPQNDFPADFPISGYKHHTVPSPNRTGSHSASASLTTSYPSQVPPRELKQRSPSQPSLPTYFASSGTSGPPNIPLRISSIPANSKPRKLSLPIHRSMSTLRARNSSEEKENLRTSSPGVGSTPPRRVSPPIRKNKALPSPPVTTEDEIRARDKVSGTKTWQQQQQQEWSMQASAQQRTSSSQVPSDENPGTTQMNTVPHKDMMAPLRLPHSEPPPPTSSSPSTAAAPKSQPYPTTQPFPSATPPPPLRDVSSALPKVSSSSKTRKTNKDDSKKKSGGRMTKSGGWAAAGMATNEGRPVQMSRTQRDKERKKRNRAAVIMEHVDIIKDEFWEKRPWILSGRMGTGTG</sequence>
<feature type="region of interest" description="Disordered" evidence="15">
    <location>
        <begin position="267"/>
        <end position="698"/>
    </location>
</feature>
<dbReference type="PANTHER" id="PTHR12729:SF6">
    <property type="entry name" value="TRNA(HIS) GUANYLYLTRANSFERASE-RELATED"/>
    <property type="match status" value="1"/>
</dbReference>
<dbReference type="InterPro" id="IPR024956">
    <property type="entry name" value="tRNAHis_GuaTrfase_cat"/>
</dbReference>
<evidence type="ECO:0000256" key="7">
    <source>
        <dbReference type="ARBA" id="ARBA00022694"/>
    </source>
</evidence>
<evidence type="ECO:0000256" key="10">
    <source>
        <dbReference type="ARBA" id="ARBA00022741"/>
    </source>
</evidence>
<feature type="compositionally biased region" description="Polar residues" evidence="15">
    <location>
        <begin position="379"/>
        <end position="388"/>
    </location>
</feature>
<comment type="function">
    <text evidence="2">Adds a GMP to the 5'-end of tRNA(His) after transcription and RNase P cleavage.</text>
</comment>
<dbReference type="InterPro" id="IPR025845">
    <property type="entry name" value="Thg1_C_dom"/>
</dbReference>